<dbReference type="OrthoDB" id="428260at2759"/>
<dbReference type="InParanoid" id="A0A1V8T3P0"/>
<evidence type="ECO:0000256" key="2">
    <source>
        <dbReference type="ARBA" id="ARBA00022801"/>
    </source>
</evidence>
<dbReference type="PANTHER" id="PTHR43283">
    <property type="entry name" value="BETA-LACTAMASE-RELATED"/>
    <property type="match status" value="1"/>
</dbReference>
<dbReference type="InterPro" id="IPR012338">
    <property type="entry name" value="Beta-lactam/transpept-like"/>
</dbReference>
<name>A0A1V8T3P0_9PEZI</name>
<organism evidence="4 5">
    <name type="scientific">Cryoendolithus antarcticus</name>
    <dbReference type="NCBI Taxonomy" id="1507870"/>
    <lineage>
        <taxon>Eukaryota</taxon>
        <taxon>Fungi</taxon>
        <taxon>Dikarya</taxon>
        <taxon>Ascomycota</taxon>
        <taxon>Pezizomycotina</taxon>
        <taxon>Dothideomycetes</taxon>
        <taxon>Dothideomycetidae</taxon>
        <taxon>Cladosporiales</taxon>
        <taxon>Cladosporiaceae</taxon>
        <taxon>Cryoendolithus</taxon>
    </lineage>
</organism>
<protein>
    <recommendedName>
        <fullName evidence="3">Beta-lactamase-related domain-containing protein</fullName>
    </recommendedName>
</protein>
<comment type="similarity">
    <text evidence="1">Belongs to the class-A beta-lactamase family.</text>
</comment>
<dbReference type="Pfam" id="PF00144">
    <property type="entry name" value="Beta-lactamase"/>
    <property type="match status" value="1"/>
</dbReference>
<sequence length="417" mass="45069">MSAARRLAALVPTLATTPANQVANMSDLGKILDEAVAAKKVPQVVTYATNADGSFTYSHTAGTVSTEPDAAQVKPDAIFLLASATKLIVTIAALQIVEKGLVALEDDVSKIIPELGDQQVLHGFAENGEPILKARQNAITLRHLLTHSAGTAYDMGDANLIRLAQHRKTPPSTGTDVVGRFSYPLIFEPGASWSYGTGIDWAGLVVERLTKSTLEEYMTTHIWKPLGIKEMTFFPRKRPELQARIPVLAVRTPDGSLAKYPGRSINEGLTGCLGGQGIYATMEEYLKIQRSILANDGKLLSSKSVDLMFTSQLSSAETQGLKQFLKTPMAAMFIGEFVPEIETSWGLGGVLFLHDDQGRRKKGTMSWGGMTNPFWIIDREAGLALVFGTQLFPPGDVETAKVITTIEKSVYKMAGVA</sequence>
<proteinExistence type="inferred from homology"/>
<dbReference type="Proteomes" id="UP000192596">
    <property type="component" value="Unassembled WGS sequence"/>
</dbReference>
<dbReference type="EMBL" id="NAJO01000017">
    <property type="protein sequence ID" value="OQO06026.1"/>
    <property type="molecule type" value="Genomic_DNA"/>
</dbReference>
<feature type="domain" description="Beta-lactamase-related" evidence="3">
    <location>
        <begin position="52"/>
        <end position="397"/>
    </location>
</feature>
<keyword evidence="5" id="KW-1185">Reference proteome</keyword>
<comment type="caution">
    <text evidence="4">The sequence shown here is derived from an EMBL/GenBank/DDBJ whole genome shotgun (WGS) entry which is preliminary data.</text>
</comment>
<dbReference type="GO" id="GO:0016787">
    <property type="term" value="F:hydrolase activity"/>
    <property type="evidence" value="ECO:0007669"/>
    <property type="project" value="UniProtKB-KW"/>
</dbReference>
<evidence type="ECO:0000313" key="5">
    <source>
        <dbReference type="Proteomes" id="UP000192596"/>
    </source>
</evidence>
<dbReference type="InterPro" id="IPR050789">
    <property type="entry name" value="Diverse_Enzym_Activities"/>
</dbReference>
<dbReference type="STRING" id="1507870.A0A1V8T3P0"/>
<dbReference type="Gene3D" id="3.40.710.10">
    <property type="entry name" value="DD-peptidase/beta-lactamase superfamily"/>
    <property type="match status" value="1"/>
</dbReference>
<dbReference type="AlphaFoldDB" id="A0A1V8T3P0"/>
<evidence type="ECO:0000256" key="1">
    <source>
        <dbReference type="ARBA" id="ARBA00009009"/>
    </source>
</evidence>
<keyword evidence="2" id="KW-0378">Hydrolase</keyword>
<reference evidence="5" key="1">
    <citation type="submission" date="2017-03" db="EMBL/GenBank/DDBJ databases">
        <title>Genomes of endolithic fungi from Antarctica.</title>
        <authorList>
            <person name="Coleine C."/>
            <person name="Masonjones S."/>
            <person name="Stajich J.E."/>
        </authorList>
    </citation>
    <scope>NUCLEOTIDE SEQUENCE [LARGE SCALE GENOMIC DNA]</scope>
    <source>
        <strain evidence="5">CCFEE 5527</strain>
    </source>
</reference>
<accession>A0A1V8T3P0</accession>
<dbReference type="InterPro" id="IPR001466">
    <property type="entry name" value="Beta-lactam-related"/>
</dbReference>
<evidence type="ECO:0000259" key="3">
    <source>
        <dbReference type="Pfam" id="PF00144"/>
    </source>
</evidence>
<dbReference type="SUPFAM" id="SSF56601">
    <property type="entry name" value="beta-lactamase/transpeptidase-like"/>
    <property type="match status" value="1"/>
</dbReference>
<gene>
    <name evidence="4" type="ORF">B0A48_08614</name>
</gene>
<evidence type="ECO:0000313" key="4">
    <source>
        <dbReference type="EMBL" id="OQO06026.1"/>
    </source>
</evidence>
<dbReference type="PANTHER" id="PTHR43283:SF17">
    <property type="entry name" value="(LOVD), PUTATIVE (AFU_ORTHOLOGUE AFUA_5G00920)-RELATED"/>
    <property type="match status" value="1"/>
</dbReference>